<dbReference type="GO" id="GO:0005524">
    <property type="term" value="F:ATP binding"/>
    <property type="evidence" value="ECO:0007669"/>
    <property type="project" value="UniProtKB-KW"/>
</dbReference>
<dbReference type="GO" id="GO:0046872">
    <property type="term" value="F:metal ion binding"/>
    <property type="evidence" value="ECO:0007669"/>
    <property type="project" value="UniProtKB-KW"/>
</dbReference>
<evidence type="ECO:0000256" key="12">
    <source>
        <dbReference type="RuleBase" id="RU004165"/>
    </source>
</evidence>
<reference evidence="15" key="1">
    <citation type="submission" date="2020-01" db="EMBL/GenBank/DDBJ databases">
        <title>Draft genome sequence of the Termite Coptotermes fromosanus.</title>
        <authorList>
            <person name="Itakura S."/>
            <person name="Yosikawa Y."/>
            <person name="Umezawa K."/>
        </authorList>
    </citation>
    <scope>NUCLEOTIDE SEQUENCE [LARGE SCALE GENOMIC DNA]</scope>
</reference>
<dbReference type="GO" id="GO:0042802">
    <property type="term" value="F:identical protein binding"/>
    <property type="evidence" value="ECO:0007669"/>
    <property type="project" value="UniProtKB-ARBA"/>
</dbReference>
<evidence type="ECO:0000256" key="1">
    <source>
        <dbReference type="ARBA" id="ARBA00007587"/>
    </source>
</evidence>
<comment type="subunit">
    <text evidence="9">Homotetramer. Tetramerization from dimerization is induced by ATP and increases catalytic efficiency due to a high affinity for thymidine. Tetramerization is inhibited by phosphorylation at Ser-13. Interacts (via the KEN box) with FZR1.</text>
</comment>
<evidence type="ECO:0000256" key="10">
    <source>
        <dbReference type="ARBA" id="ARBA00048113"/>
    </source>
</evidence>
<gene>
    <name evidence="14" type="ORF">Cfor_06302</name>
</gene>
<evidence type="ECO:0000256" key="6">
    <source>
        <dbReference type="ARBA" id="ARBA00022777"/>
    </source>
</evidence>
<keyword evidence="5 11" id="KW-0547">Nucleotide-binding</keyword>
<protein>
    <recommendedName>
        <fullName evidence="11">Thymidine kinase</fullName>
        <ecNumber evidence="11">2.7.1.21</ecNumber>
    </recommendedName>
</protein>
<dbReference type="PANTHER" id="PTHR11441">
    <property type="entry name" value="THYMIDINE KINASE"/>
    <property type="match status" value="1"/>
</dbReference>
<evidence type="ECO:0000256" key="9">
    <source>
        <dbReference type="ARBA" id="ARBA00046642"/>
    </source>
</evidence>
<dbReference type="InterPro" id="IPR001267">
    <property type="entry name" value="Thymidine_kinase"/>
</dbReference>
<dbReference type="AlphaFoldDB" id="A0A6L2PQE2"/>
<sequence>MHVAQLYTYICLLLWILSEGGGGAFNSPKAQENTDSDDIIFGPMFSGKTTELIRRLRRYQIAKYRCLIVKYANDDRYSESDVVSHDHQSLAAVSARQIAEFKPKTVEYDVVGIDEGQFFPDVVECCEELANRGKIVIVAALDGTFQRVGFGNILNLIPLAESVVKLSAVCMVCFGNASFTKRTCNETKLEVIGGADKYMAVCRMCHLTSVAARSPLKQIDNEITKSMEGNCEKSHCISLFEDRAMPVYD</sequence>
<keyword evidence="6 11" id="KW-0418">Kinase</keyword>
<feature type="signal peptide" evidence="13">
    <location>
        <begin position="1"/>
        <end position="24"/>
    </location>
</feature>
<evidence type="ECO:0000256" key="7">
    <source>
        <dbReference type="ARBA" id="ARBA00022833"/>
    </source>
</evidence>
<dbReference type="FunFam" id="3.30.60.20:FF:000051">
    <property type="entry name" value="Thymidine kinase"/>
    <property type="match status" value="1"/>
</dbReference>
<comment type="caution">
    <text evidence="14">The sequence shown here is derived from an EMBL/GenBank/DDBJ whole genome shotgun (WGS) entry which is preliminary data.</text>
</comment>
<dbReference type="FunFam" id="3.40.50.300:FF:001270">
    <property type="entry name" value="Thymidine kinase"/>
    <property type="match status" value="1"/>
</dbReference>
<dbReference type="Gene3D" id="3.40.50.300">
    <property type="entry name" value="P-loop containing nucleotide triphosphate hydrolases"/>
    <property type="match status" value="1"/>
</dbReference>
<proteinExistence type="inferred from homology"/>
<keyword evidence="3 11" id="KW-0808">Transferase</keyword>
<dbReference type="PANTHER" id="PTHR11441:SF0">
    <property type="entry name" value="THYMIDINE KINASE, CYTOSOLIC"/>
    <property type="match status" value="1"/>
</dbReference>
<dbReference type="PROSITE" id="PS00603">
    <property type="entry name" value="TK_CELLULAR_TYPE"/>
    <property type="match status" value="1"/>
</dbReference>
<dbReference type="SUPFAM" id="SSF52540">
    <property type="entry name" value="P-loop containing nucleoside triphosphate hydrolases"/>
    <property type="match status" value="1"/>
</dbReference>
<keyword evidence="15" id="KW-1185">Reference proteome</keyword>
<dbReference type="GO" id="GO:0071897">
    <property type="term" value="P:DNA biosynthetic process"/>
    <property type="evidence" value="ECO:0007669"/>
    <property type="project" value="UniProtKB-KW"/>
</dbReference>
<organism evidence="14 15">
    <name type="scientific">Coptotermes formosanus</name>
    <name type="common">Formosan subterranean termite</name>
    <dbReference type="NCBI Taxonomy" id="36987"/>
    <lineage>
        <taxon>Eukaryota</taxon>
        <taxon>Metazoa</taxon>
        <taxon>Ecdysozoa</taxon>
        <taxon>Arthropoda</taxon>
        <taxon>Hexapoda</taxon>
        <taxon>Insecta</taxon>
        <taxon>Pterygota</taxon>
        <taxon>Neoptera</taxon>
        <taxon>Polyneoptera</taxon>
        <taxon>Dictyoptera</taxon>
        <taxon>Blattodea</taxon>
        <taxon>Blattoidea</taxon>
        <taxon>Termitoidae</taxon>
        <taxon>Rhinotermitidae</taxon>
        <taxon>Coptotermes</taxon>
    </lineage>
</organism>
<dbReference type="Pfam" id="PF00265">
    <property type="entry name" value="TK"/>
    <property type="match status" value="1"/>
</dbReference>
<evidence type="ECO:0000256" key="13">
    <source>
        <dbReference type="SAM" id="SignalP"/>
    </source>
</evidence>
<dbReference type="EC" id="2.7.1.21" evidence="11"/>
<dbReference type="Gene3D" id="3.30.60.20">
    <property type="match status" value="1"/>
</dbReference>
<keyword evidence="4" id="KW-0479">Metal-binding</keyword>
<evidence type="ECO:0000256" key="11">
    <source>
        <dbReference type="RuleBase" id="RU000544"/>
    </source>
</evidence>
<evidence type="ECO:0000256" key="2">
    <source>
        <dbReference type="ARBA" id="ARBA00022634"/>
    </source>
</evidence>
<comment type="similarity">
    <text evidence="1 12">Belongs to the thymidine kinase family.</text>
</comment>
<keyword evidence="8 11" id="KW-0067">ATP-binding</keyword>
<evidence type="ECO:0000313" key="15">
    <source>
        <dbReference type="Proteomes" id="UP000502823"/>
    </source>
</evidence>
<keyword evidence="13" id="KW-0732">Signal</keyword>
<dbReference type="EMBL" id="BLKM01000389">
    <property type="protein sequence ID" value="GFG32778.1"/>
    <property type="molecule type" value="Genomic_DNA"/>
</dbReference>
<dbReference type="InterPro" id="IPR027417">
    <property type="entry name" value="P-loop_NTPase"/>
</dbReference>
<evidence type="ECO:0000256" key="8">
    <source>
        <dbReference type="ARBA" id="ARBA00022840"/>
    </source>
</evidence>
<feature type="chain" id="PRO_5027075708" description="Thymidine kinase" evidence="13">
    <location>
        <begin position="25"/>
        <end position="249"/>
    </location>
</feature>
<name>A0A6L2PQE2_COPFO</name>
<dbReference type="OrthoDB" id="439028at2759"/>
<keyword evidence="7" id="KW-0862">Zinc</keyword>
<keyword evidence="2 11" id="KW-0237">DNA synthesis</keyword>
<comment type="catalytic activity">
    <reaction evidence="10">
        <text>thymidine + ATP = dTMP + ADP + H(+)</text>
        <dbReference type="Rhea" id="RHEA:19129"/>
        <dbReference type="ChEBI" id="CHEBI:15378"/>
        <dbReference type="ChEBI" id="CHEBI:17748"/>
        <dbReference type="ChEBI" id="CHEBI:30616"/>
        <dbReference type="ChEBI" id="CHEBI:63528"/>
        <dbReference type="ChEBI" id="CHEBI:456216"/>
        <dbReference type="EC" id="2.7.1.21"/>
    </reaction>
    <physiologicalReaction direction="left-to-right" evidence="10">
        <dbReference type="Rhea" id="RHEA:19130"/>
    </physiologicalReaction>
</comment>
<dbReference type="Proteomes" id="UP000502823">
    <property type="component" value="Unassembled WGS sequence"/>
</dbReference>
<evidence type="ECO:0000256" key="5">
    <source>
        <dbReference type="ARBA" id="ARBA00022741"/>
    </source>
</evidence>
<dbReference type="GO" id="GO:0046104">
    <property type="term" value="P:thymidine metabolic process"/>
    <property type="evidence" value="ECO:0007669"/>
    <property type="project" value="TreeGrafter"/>
</dbReference>
<dbReference type="InParanoid" id="A0A6L2PQE2"/>
<accession>A0A6L2PQE2</accession>
<evidence type="ECO:0000256" key="4">
    <source>
        <dbReference type="ARBA" id="ARBA00022723"/>
    </source>
</evidence>
<evidence type="ECO:0000256" key="3">
    <source>
        <dbReference type="ARBA" id="ARBA00022679"/>
    </source>
</evidence>
<evidence type="ECO:0000313" key="14">
    <source>
        <dbReference type="EMBL" id="GFG32778.1"/>
    </source>
</evidence>
<dbReference type="SUPFAM" id="SSF57716">
    <property type="entry name" value="Glucocorticoid receptor-like (DNA-binding domain)"/>
    <property type="match status" value="1"/>
</dbReference>
<dbReference type="GO" id="GO:0004797">
    <property type="term" value="F:thymidine kinase activity"/>
    <property type="evidence" value="ECO:0007669"/>
    <property type="project" value="UniProtKB-EC"/>
</dbReference>
<dbReference type="InterPro" id="IPR020633">
    <property type="entry name" value="Thymidine_kinase_CS"/>
</dbReference>